<dbReference type="SUPFAM" id="SSF51110">
    <property type="entry name" value="alpha-D-mannose-specific plant lectins"/>
    <property type="match status" value="1"/>
</dbReference>
<gene>
    <name evidence="2" type="ORF">GCM10010361_16940</name>
</gene>
<organism evidence="2 3">
    <name type="scientific">Streptomyces olivaceiscleroticus</name>
    <dbReference type="NCBI Taxonomy" id="68245"/>
    <lineage>
        <taxon>Bacteria</taxon>
        <taxon>Bacillati</taxon>
        <taxon>Actinomycetota</taxon>
        <taxon>Actinomycetes</taxon>
        <taxon>Kitasatosporales</taxon>
        <taxon>Streptomycetaceae</taxon>
        <taxon>Streptomyces</taxon>
    </lineage>
</organism>
<comment type="caution">
    <text evidence="2">The sequence shown here is derived from an EMBL/GenBank/DDBJ whole genome shotgun (WGS) entry which is preliminary data.</text>
</comment>
<reference evidence="2 3" key="1">
    <citation type="journal article" date="2019" name="Int. J. Syst. Evol. Microbiol.">
        <title>The Global Catalogue of Microorganisms (GCM) 10K type strain sequencing project: providing services to taxonomists for standard genome sequencing and annotation.</title>
        <authorList>
            <consortium name="The Broad Institute Genomics Platform"/>
            <consortium name="The Broad Institute Genome Sequencing Center for Infectious Disease"/>
            <person name="Wu L."/>
            <person name="Ma J."/>
        </authorList>
    </citation>
    <scope>NUCLEOTIDE SEQUENCE [LARGE SCALE GENOMIC DNA]</scope>
    <source>
        <strain evidence="2 3">JCM 4805</strain>
    </source>
</reference>
<evidence type="ECO:0000313" key="2">
    <source>
        <dbReference type="EMBL" id="GAA0453451.1"/>
    </source>
</evidence>
<protein>
    <recommendedName>
        <fullName evidence="1">Bulb-type lectin domain-containing protein</fullName>
    </recommendedName>
</protein>
<dbReference type="PROSITE" id="PS50927">
    <property type="entry name" value="BULB_LECTIN"/>
    <property type="match status" value="1"/>
</dbReference>
<dbReference type="EMBL" id="BAAABY010000010">
    <property type="protein sequence ID" value="GAA0453451.1"/>
    <property type="molecule type" value="Genomic_DNA"/>
</dbReference>
<dbReference type="InterPro" id="IPR001480">
    <property type="entry name" value="Bulb-type_lectin_dom"/>
</dbReference>
<dbReference type="Proteomes" id="UP001500909">
    <property type="component" value="Unassembled WGS sequence"/>
</dbReference>
<proteinExistence type="predicted"/>
<name>A0ABN0ZNX4_9ACTN</name>
<dbReference type="RefSeq" id="WP_234426775.1">
    <property type="nucleotide sequence ID" value="NZ_BAAABY010000010.1"/>
</dbReference>
<feature type="domain" description="Bulb-type lectin" evidence="1">
    <location>
        <begin position="3"/>
        <end position="111"/>
    </location>
</feature>
<sequence length="112" mass="12190">MANASFPAESRISRNMAWTSGNGSTLLRLQEDGNFCVYRNGKAAWQGEGAYPRGDYAVMQNDGNLVVYTSDQQPVWASETHGNPGAELVVQDDGNVVIYHEGKAIWHTNTAG</sequence>
<dbReference type="SMART" id="SM00108">
    <property type="entry name" value="B_lectin"/>
    <property type="match status" value="1"/>
</dbReference>
<evidence type="ECO:0000313" key="3">
    <source>
        <dbReference type="Proteomes" id="UP001500909"/>
    </source>
</evidence>
<evidence type="ECO:0000259" key="1">
    <source>
        <dbReference type="PROSITE" id="PS50927"/>
    </source>
</evidence>
<dbReference type="Gene3D" id="2.90.10.10">
    <property type="entry name" value="Bulb-type lectin domain"/>
    <property type="match status" value="2"/>
</dbReference>
<accession>A0ABN0ZNX4</accession>
<keyword evidence="3" id="KW-1185">Reference proteome</keyword>
<dbReference type="InterPro" id="IPR036426">
    <property type="entry name" value="Bulb-type_lectin_dom_sf"/>
</dbReference>